<keyword evidence="2" id="KW-1185">Reference proteome</keyword>
<dbReference type="Proteomes" id="UP001190700">
    <property type="component" value="Unassembled WGS sequence"/>
</dbReference>
<protein>
    <submittedName>
        <fullName evidence="1">Uncharacterized protein</fullName>
    </submittedName>
</protein>
<dbReference type="EMBL" id="LGRX02017424">
    <property type="protein sequence ID" value="KAK3260791.1"/>
    <property type="molecule type" value="Genomic_DNA"/>
</dbReference>
<evidence type="ECO:0000313" key="2">
    <source>
        <dbReference type="Proteomes" id="UP001190700"/>
    </source>
</evidence>
<sequence length="174" mass="20265">MNRIINRDEDYQSCRGYLPAPYNCIALWQKHIVVRGEDENPTKDPHYGLTRPNKRCELHKVLICMVEYGEAGVQPLEFPFDWFPMLDHYAILNRTQGAWVWCEESATTRIVFHDHGNAEDGKIKSTDIFTSLVSYKLCAKCAKTCQGMVQPLERHERNASLNIYERLNVEFELI</sequence>
<dbReference type="AlphaFoldDB" id="A0AAE0KU39"/>
<reference evidence="1 2" key="1">
    <citation type="journal article" date="2015" name="Genome Biol. Evol.">
        <title>Comparative Genomics of a Bacterivorous Green Alga Reveals Evolutionary Causalities and Consequences of Phago-Mixotrophic Mode of Nutrition.</title>
        <authorList>
            <person name="Burns J.A."/>
            <person name="Paasch A."/>
            <person name="Narechania A."/>
            <person name="Kim E."/>
        </authorList>
    </citation>
    <scope>NUCLEOTIDE SEQUENCE [LARGE SCALE GENOMIC DNA]</scope>
    <source>
        <strain evidence="1 2">PLY_AMNH</strain>
    </source>
</reference>
<proteinExistence type="predicted"/>
<gene>
    <name evidence="1" type="ORF">CYMTET_30270</name>
</gene>
<accession>A0AAE0KU39</accession>
<organism evidence="1 2">
    <name type="scientific">Cymbomonas tetramitiformis</name>
    <dbReference type="NCBI Taxonomy" id="36881"/>
    <lineage>
        <taxon>Eukaryota</taxon>
        <taxon>Viridiplantae</taxon>
        <taxon>Chlorophyta</taxon>
        <taxon>Pyramimonadophyceae</taxon>
        <taxon>Pyramimonadales</taxon>
        <taxon>Pyramimonadaceae</taxon>
        <taxon>Cymbomonas</taxon>
    </lineage>
</organism>
<comment type="caution">
    <text evidence="1">The sequence shown here is derived from an EMBL/GenBank/DDBJ whole genome shotgun (WGS) entry which is preliminary data.</text>
</comment>
<name>A0AAE0KU39_9CHLO</name>
<evidence type="ECO:0000313" key="1">
    <source>
        <dbReference type="EMBL" id="KAK3260791.1"/>
    </source>
</evidence>